<dbReference type="Proteomes" id="UP000298656">
    <property type="component" value="Chromosome 2"/>
</dbReference>
<dbReference type="AlphaFoldDB" id="A0A4P8IXS0"/>
<reference evidence="1 2" key="1">
    <citation type="submission" date="2019-05" db="EMBL/GenBank/DDBJ databases">
        <title>Burkholderia sp. DHOD12, isolated from subtropical forest soil.</title>
        <authorList>
            <person name="Gao Z.-H."/>
            <person name="Qiu L.-H."/>
        </authorList>
    </citation>
    <scope>NUCLEOTIDE SEQUENCE [LARGE SCALE GENOMIC DNA]</scope>
    <source>
        <strain evidence="1 2">DHOD12</strain>
    </source>
</reference>
<evidence type="ECO:0008006" key="3">
    <source>
        <dbReference type="Google" id="ProtNLM"/>
    </source>
</evidence>
<proteinExistence type="predicted"/>
<keyword evidence="2" id="KW-1185">Reference proteome</keyword>
<sequence>MITDDARKSFETIFAQAARTRLAPSAGDSCEITAADPQARGETLGPRALVLTISSIEFRLLFVLHFHDDETTRQYYLGTDTSRTLSEVLTETGNLCCGYMNQQLVAHFPDLGMSTPYELSSRCVDYLGELKPNHVWAYDVRVGGVARLAVTLCVCTKAPLDFKVDVVEETQSEGELELF</sequence>
<evidence type="ECO:0000313" key="2">
    <source>
        <dbReference type="Proteomes" id="UP000298656"/>
    </source>
</evidence>
<accession>A0A4P8IXS0</accession>
<evidence type="ECO:0000313" key="1">
    <source>
        <dbReference type="EMBL" id="QCP53187.1"/>
    </source>
</evidence>
<gene>
    <name evidence="1" type="ORF">FAZ95_29385</name>
</gene>
<dbReference type="OrthoDB" id="8717392at2"/>
<name>A0A4P8IXS0_9BURK</name>
<protein>
    <recommendedName>
        <fullName evidence="3">Chemotaxis protein CheX</fullName>
    </recommendedName>
</protein>
<organism evidence="1 2">
    <name type="scientific">Trinickia violacea</name>
    <dbReference type="NCBI Taxonomy" id="2571746"/>
    <lineage>
        <taxon>Bacteria</taxon>
        <taxon>Pseudomonadati</taxon>
        <taxon>Pseudomonadota</taxon>
        <taxon>Betaproteobacteria</taxon>
        <taxon>Burkholderiales</taxon>
        <taxon>Burkholderiaceae</taxon>
        <taxon>Trinickia</taxon>
    </lineage>
</organism>
<dbReference type="EMBL" id="CP040078">
    <property type="protein sequence ID" value="QCP53187.1"/>
    <property type="molecule type" value="Genomic_DNA"/>
</dbReference>
<dbReference type="RefSeq" id="WP_137335957.1">
    <property type="nucleotide sequence ID" value="NZ_CP040078.1"/>
</dbReference>
<dbReference type="KEGG" id="tvl:FAZ95_29385"/>